<keyword evidence="4" id="KW-1134">Transmembrane beta strand</keyword>
<keyword evidence="10" id="KW-0998">Cell outer membrane</keyword>
<evidence type="ECO:0000256" key="2">
    <source>
        <dbReference type="ARBA" id="ARBA00011233"/>
    </source>
</evidence>
<evidence type="ECO:0000256" key="9">
    <source>
        <dbReference type="ARBA" id="ARBA00023136"/>
    </source>
</evidence>
<keyword evidence="6 11" id="KW-0732">Signal</keyword>
<dbReference type="InterPro" id="IPR001702">
    <property type="entry name" value="Porin_Gram-ve"/>
</dbReference>
<dbReference type="STRING" id="349521.HCH_01041"/>
<keyword evidence="3" id="KW-0813">Transport</keyword>
<dbReference type="Proteomes" id="UP000000238">
    <property type="component" value="Chromosome"/>
</dbReference>
<dbReference type="KEGG" id="hch:HCH_01041"/>
<comment type="subunit">
    <text evidence="2">Homotrimer.</text>
</comment>
<organism evidence="13 14">
    <name type="scientific">Hahella chejuensis (strain KCTC 2396)</name>
    <dbReference type="NCBI Taxonomy" id="349521"/>
    <lineage>
        <taxon>Bacteria</taxon>
        <taxon>Pseudomonadati</taxon>
        <taxon>Pseudomonadota</taxon>
        <taxon>Gammaproteobacteria</taxon>
        <taxon>Oceanospirillales</taxon>
        <taxon>Hahellaceae</taxon>
        <taxon>Hahella</taxon>
    </lineage>
</organism>
<dbReference type="InterPro" id="IPR033900">
    <property type="entry name" value="Gram_neg_porin_domain"/>
</dbReference>
<keyword evidence="9" id="KW-0472">Membrane</keyword>
<dbReference type="OrthoDB" id="8957883at2"/>
<dbReference type="Gene3D" id="2.40.160.10">
    <property type="entry name" value="Porin"/>
    <property type="match status" value="1"/>
</dbReference>
<reference evidence="13 14" key="1">
    <citation type="journal article" date="2005" name="Nucleic Acids Res.">
        <title>Genomic blueprint of Hahella chejuensis, a marine microbe producing an algicidal agent.</title>
        <authorList>
            <person name="Jeong H."/>
            <person name="Yim J.H."/>
            <person name="Lee C."/>
            <person name="Choi S.-H."/>
            <person name="Park Y.K."/>
            <person name="Yoon S.H."/>
            <person name="Hur C.-G."/>
            <person name="Kang H.-Y."/>
            <person name="Kim D."/>
            <person name="Lee H.H."/>
            <person name="Park K.H."/>
            <person name="Park S.-H."/>
            <person name="Park H.-S."/>
            <person name="Lee H.K."/>
            <person name="Oh T.K."/>
            <person name="Kim J.F."/>
        </authorList>
    </citation>
    <scope>NUCLEOTIDE SEQUENCE [LARGE SCALE GENOMIC DNA]</scope>
    <source>
        <strain evidence="13 14">KCTC 2396</strain>
    </source>
</reference>
<dbReference type="GO" id="GO:0034220">
    <property type="term" value="P:monoatomic ion transmembrane transport"/>
    <property type="evidence" value="ECO:0007669"/>
    <property type="project" value="InterPro"/>
</dbReference>
<dbReference type="PANTHER" id="PTHR34501:SF9">
    <property type="entry name" value="MAJOR OUTER MEMBRANE PROTEIN P.IA"/>
    <property type="match status" value="1"/>
</dbReference>
<proteinExistence type="predicted"/>
<evidence type="ECO:0000256" key="3">
    <source>
        <dbReference type="ARBA" id="ARBA00022448"/>
    </source>
</evidence>
<evidence type="ECO:0000313" key="14">
    <source>
        <dbReference type="Proteomes" id="UP000000238"/>
    </source>
</evidence>
<evidence type="ECO:0000256" key="5">
    <source>
        <dbReference type="ARBA" id="ARBA00022692"/>
    </source>
</evidence>
<evidence type="ECO:0000256" key="11">
    <source>
        <dbReference type="SAM" id="SignalP"/>
    </source>
</evidence>
<dbReference type="InterPro" id="IPR050298">
    <property type="entry name" value="Gram-neg_bact_OMP"/>
</dbReference>
<dbReference type="RefSeq" id="WP_011394998.1">
    <property type="nucleotide sequence ID" value="NC_007645.1"/>
</dbReference>
<dbReference type="eggNOG" id="COG3203">
    <property type="taxonomic scope" value="Bacteria"/>
</dbReference>
<dbReference type="HOGENOM" id="CLU_068036_0_0_6"/>
<evidence type="ECO:0000256" key="10">
    <source>
        <dbReference type="ARBA" id="ARBA00023237"/>
    </source>
</evidence>
<dbReference type="EMBL" id="CP000155">
    <property type="protein sequence ID" value="ABC27923.1"/>
    <property type="molecule type" value="Genomic_DNA"/>
</dbReference>
<dbReference type="GO" id="GO:0015288">
    <property type="term" value="F:porin activity"/>
    <property type="evidence" value="ECO:0007669"/>
    <property type="project" value="UniProtKB-KW"/>
</dbReference>
<dbReference type="AlphaFoldDB" id="Q2SN51"/>
<dbReference type="CDD" id="cd00342">
    <property type="entry name" value="gram_neg_porins"/>
    <property type="match status" value="1"/>
</dbReference>
<accession>Q2SN51</accession>
<evidence type="ECO:0000256" key="7">
    <source>
        <dbReference type="ARBA" id="ARBA00023065"/>
    </source>
</evidence>
<sequence>MKKTLIASAVAAATISSTTFAMDPASELAARLDSMPTVYGNIQLVQSYVNVDTGAGESSNTDFADNGSTIGFKHKHEIMPGVEGFFKAEFHFDADDQATNTGLGEKFDEAYIGVKGDFGTVLAGSEDTVYEWVDQIDLFESVGVAGDVAGMAESDTLHYYSPSFSGFTVGVTKSLEGGSEYTASVAAKYEMEALQVVLGYAINDLDGGEDVIGLSGSYKFGDFKVIGQFETQDENVDFWALGGVYTMGATQFAAAYGFADFESDEEASEITLQALHNLSDNMYVYVEYDLKTLEPAGGGDDTDVETFNVGATYAF</sequence>
<feature type="domain" description="Porin" evidence="12">
    <location>
        <begin position="7"/>
        <end position="289"/>
    </location>
</feature>
<keyword evidence="8" id="KW-0626">Porin</keyword>
<feature type="signal peptide" evidence="11">
    <location>
        <begin position="1"/>
        <end position="21"/>
    </location>
</feature>
<feature type="chain" id="PRO_5004215672" evidence="11">
    <location>
        <begin position="22"/>
        <end position="315"/>
    </location>
</feature>
<dbReference type="Pfam" id="PF13609">
    <property type="entry name" value="Porin_4"/>
    <property type="match status" value="1"/>
</dbReference>
<name>Q2SN51_HAHCH</name>
<keyword evidence="14" id="KW-1185">Reference proteome</keyword>
<dbReference type="PRINTS" id="PR00182">
    <property type="entry name" value="ECOLNEIPORIN"/>
</dbReference>
<comment type="subcellular location">
    <subcellularLocation>
        <location evidence="1">Cell outer membrane</location>
        <topology evidence="1">Multi-pass membrane protein</topology>
    </subcellularLocation>
</comment>
<dbReference type="InterPro" id="IPR023614">
    <property type="entry name" value="Porin_dom_sf"/>
</dbReference>
<dbReference type="PANTHER" id="PTHR34501">
    <property type="entry name" value="PROTEIN YDDL-RELATED"/>
    <property type="match status" value="1"/>
</dbReference>
<evidence type="ECO:0000256" key="8">
    <source>
        <dbReference type="ARBA" id="ARBA00023114"/>
    </source>
</evidence>
<evidence type="ECO:0000256" key="6">
    <source>
        <dbReference type="ARBA" id="ARBA00022729"/>
    </source>
</evidence>
<dbReference type="SUPFAM" id="SSF56935">
    <property type="entry name" value="Porins"/>
    <property type="match status" value="1"/>
</dbReference>
<evidence type="ECO:0000259" key="12">
    <source>
        <dbReference type="Pfam" id="PF13609"/>
    </source>
</evidence>
<keyword evidence="5" id="KW-0812">Transmembrane</keyword>
<gene>
    <name evidence="13" type="ordered locus">HCH_01041</name>
</gene>
<evidence type="ECO:0000256" key="4">
    <source>
        <dbReference type="ARBA" id="ARBA00022452"/>
    </source>
</evidence>
<dbReference type="GO" id="GO:0009279">
    <property type="term" value="C:cell outer membrane"/>
    <property type="evidence" value="ECO:0007669"/>
    <property type="project" value="UniProtKB-SubCell"/>
</dbReference>
<protein>
    <submittedName>
        <fullName evidence="13">Outer membrane protein (Porin)</fullName>
    </submittedName>
</protein>
<evidence type="ECO:0000313" key="13">
    <source>
        <dbReference type="EMBL" id="ABC27923.1"/>
    </source>
</evidence>
<dbReference type="GO" id="GO:0046930">
    <property type="term" value="C:pore complex"/>
    <property type="evidence" value="ECO:0007669"/>
    <property type="project" value="UniProtKB-KW"/>
</dbReference>
<keyword evidence="7" id="KW-0406">Ion transport</keyword>
<evidence type="ECO:0000256" key="1">
    <source>
        <dbReference type="ARBA" id="ARBA00004571"/>
    </source>
</evidence>